<feature type="transmembrane region" description="Helical" evidence="3">
    <location>
        <begin position="40"/>
        <end position="57"/>
    </location>
</feature>
<dbReference type="InterPro" id="IPR021131">
    <property type="entry name" value="Ribosomal_uL15/eL18"/>
</dbReference>
<gene>
    <name evidence="5" type="ORF">rCG_49904</name>
</gene>
<keyword evidence="1" id="KW-0689">Ribosomal protein</keyword>
<dbReference type="GO" id="GO:1990904">
    <property type="term" value="C:ribonucleoprotein complex"/>
    <property type="evidence" value="ECO:0007669"/>
    <property type="project" value="UniProtKB-KW"/>
</dbReference>
<organism evidence="5 6">
    <name type="scientific">Rattus norvegicus</name>
    <name type="common">Rat</name>
    <dbReference type="NCBI Taxonomy" id="10116"/>
    <lineage>
        <taxon>Eukaryota</taxon>
        <taxon>Metazoa</taxon>
        <taxon>Chordata</taxon>
        <taxon>Craniata</taxon>
        <taxon>Vertebrata</taxon>
        <taxon>Euteleostomi</taxon>
        <taxon>Mammalia</taxon>
        <taxon>Eutheria</taxon>
        <taxon>Euarchontoglires</taxon>
        <taxon>Glires</taxon>
        <taxon>Rodentia</taxon>
        <taxon>Myomorpha</taxon>
        <taxon>Muroidea</taxon>
        <taxon>Muridae</taxon>
        <taxon>Murinae</taxon>
        <taxon>Rattus</taxon>
    </lineage>
</organism>
<dbReference type="GO" id="GO:0005840">
    <property type="term" value="C:ribosome"/>
    <property type="evidence" value="ECO:0007669"/>
    <property type="project" value="UniProtKB-KW"/>
</dbReference>
<protein>
    <submittedName>
        <fullName evidence="5">RCG49904</fullName>
    </submittedName>
</protein>
<evidence type="ECO:0000259" key="4">
    <source>
        <dbReference type="Pfam" id="PF17135"/>
    </source>
</evidence>
<name>A6K4Z1_RAT</name>
<evidence type="ECO:0000313" key="6">
    <source>
        <dbReference type="Proteomes" id="UP000234681"/>
    </source>
</evidence>
<dbReference type="Pfam" id="PF17135">
    <property type="entry name" value="Ribosomal_L18"/>
    <property type="match status" value="1"/>
</dbReference>
<evidence type="ECO:0000256" key="1">
    <source>
        <dbReference type="ARBA" id="ARBA00022980"/>
    </source>
</evidence>
<dbReference type="Gene3D" id="3.100.10.10">
    <property type="match status" value="1"/>
</dbReference>
<evidence type="ECO:0000256" key="3">
    <source>
        <dbReference type="SAM" id="Phobius"/>
    </source>
</evidence>
<keyword evidence="3" id="KW-0812">Transmembrane</keyword>
<evidence type="ECO:0000313" key="5">
    <source>
        <dbReference type="EMBL" id="EDL86159.1"/>
    </source>
</evidence>
<feature type="domain" description="Large ribosomal subunit protein uL15/eL18" evidence="4">
    <location>
        <begin position="1"/>
        <end position="35"/>
    </location>
</feature>
<proteinExistence type="predicted"/>
<keyword evidence="2" id="KW-0687">Ribonucleoprotein</keyword>
<accession>A6K4Z1</accession>
<keyword evidence="3" id="KW-0472">Membrane</keyword>
<evidence type="ECO:0000256" key="2">
    <source>
        <dbReference type="ARBA" id="ARBA00023274"/>
    </source>
</evidence>
<dbReference type="EMBL" id="CH474019">
    <property type="protein sequence ID" value="EDL86159.1"/>
    <property type="molecule type" value="Genomic_DNA"/>
</dbReference>
<sequence>MKLPGQENKRVVVVGMGIDDVWILEVPKLKVCALSGQPKVTVSRLGVVVVVVVVVVVRRSP</sequence>
<keyword evidence="3" id="KW-1133">Transmembrane helix</keyword>
<dbReference type="Proteomes" id="UP000234681">
    <property type="component" value="Chromosome X"/>
</dbReference>
<dbReference type="AlphaFoldDB" id="A6K4Z1"/>
<reference evidence="6" key="1">
    <citation type="submission" date="2005-09" db="EMBL/GenBank/DDBJ databases">
        <authorList>
            <person name="Mural R.J."/>
            <person name="Li P.W."/>
            <person name="Adams M.D."/>
            <person name="Amanatides P.G."/>
            <person name="Baden-Tillson H."/>
            <person name="Barnstead M."/>
            <person name="Chin S.H."/>
            <person name="Dew I."/>
            <person name="Evans C.A."/>
            <person name="Ferriera S."/>
            <person name="Flanigan M."/>
            <person name="Fosler C."/>
            <person name="Glodek A."/>
            <person name="Gu Z."/>
            <person name="Holt R.A."/>
            <person name="Jennings D."/>
            <person name="Kraft C.L."/>
            <person name="Lu F."/>
            <person name="Nguyen T."/>
            <person name="Nusskern D.R."/>
            <person name="Pfannkoch C.M."/>
            <person name="Sitter C."/>
            <person name="Sutton G.G."/>
            <person name="Venter J.C."/>
            <person name="Wang Z."/>
            <person name="Woodage T."/>
            <person name="Zheng X.H."/>
            <person name="Zhong F."/>
        </authorList>
    </citation>
    <scope>NUCLEOTIDE SEQUENCE [LARGE SCALE GENOMIC DNA]</scope>
    <source>
        <strain>BN</strain>
        <strain evidence="6">Sprague-Dawley</strain>
    </source>
</reference>